<evidence type="ECO:0000313" key="6">
    <source>
        <dbReference type="Proteomes" id="UP001644719"/>
    </source>
</evidence>
<dbReference type="PANTHER" id="PTHR30349">
    <property type="entry name" value="PHAGE INTEGRASE-RELATED"/>
    <property type="match status" value="1"/>
</dbReference>
<dbReference type="Proteomes" id="UP001644719">
    <property type="component" value="Unassembled WGS sequence"/>
</dbReference>
<evidence type="ECO:0000256" key="3">
    <source>
        <dbReference type="ARBA" id="ARBA00023172"/>
    </source>
</evidence>
<dbReference type="SUPFAM" id="SSF56349">
    <property type="entry name" value="DNA breaking-rejoining enzymes"/>
    <property type="match status" value="1"/>
</dbReference>
<evidence type="ECO:0000259" key="4">
    <source>
        <dbReference type="PROSITE" id="PS51898"/>
    </source>
</evidence>
<protein>
    <submittedName>
        <fullName evidence="5">Tyrosine-type recombinase/integrase</fullName>
    </submittedName>
</protein>
<keyword evidence="3" id="KW-0233">DNA recombination</keyword>
<keyword evidence="2" id="KW-0238">DNA-binding</keyword>
<name>A0ABX2H3K4_9FIRM</name>
<dbReference type="Pfam" id="PF00589">
    <property type="entry name" value="Phage_integrase"/>
    <property type="match status" value="1"/>
</dbReference>
<dbReference type="InterPro" id="IPR013762">
    <property type="entry name" value="Integrase-like_cat_sf"/>
</dbReference>
<evidence type="ECO:0000256" key="2">
    <source>
        <dbReference type="ARBA" id="ARBA00023125"/>
    </source>
</evidence>
<keyword evidence="6" id="KW-1185">Reference proteome</keyword>
<dbReference type="EMBL" id="JAAITS010000002">
    <property type="protein sequence ID" value="NSG83981.1"/>
    <property type="molecule type" value="Genomic_DNA"/>
</dbReference>
<dbReference type="InterPro" id="IPR011010">
    <property type="entry name" value="DNA_brk_join_enz"/>
</dbReference>
<feature type="domain" description="Tyr recombinase" evidence="4">
    <location>
        <begin position="224"/>
        <end position="417"/>
    </location>
</feature>
<comment type="caution">
    <text evidence="5">The sequence shown here is derived from an EMBL/GenBank/DDBJ whole genome shotgun (WGS) entry which is preliminary data.</text>
</comment>
<accession>A0ABX2H3K4</accession>
<evidence type="ECO:0000256" key="1">
    <source>
        <dbReference type="ARBA" id="ARBA00008857"/>
    </source>
</evidence>
<reference evidence="5 6" key="1">
    <citation type="journal article" date="2020" name="Cell Host Microbe">
        <title>Functional and Genomic Variation between Human-Derived Isolates of Lachnospiraceae Reveals Inter- and Intra-Species Diversity.</title>
        <authorList>
            <person name="Sorbara M.T."/>
            <person name="Littmann E.R."/>
            <person name="Fontana E."/>
            <person name="Moody T.U."/>
            <person name="Kohout C.E."/>
            <person name="Gjonbalaj M."/>
            <person name="Eaton V."/>
            <person name="Seok R."/>
            <person name="Leiner I.M."/>
            <person name="Pamer E.G."/>
        </authorList>
    </citation>
    <scope>NUCLEOTIDE SEQUENCE [LARGE SCALE GENOMIC DNA]</scope>
    <source>
        <strain evidence="5 6">MSK.17.74</strain>
    </source>
</reference>
<dbReference type="RefSeq" id="WP_173769089.1">
    <property type="nucleotide sequence ID" value="NZ_JAAITS010000002.1"/>
</dbReference>
<dbReference type="InterPro" id="IPR002104">
    <property type="entry name" value="Integrase_catalytic"/>
</dbReference>
<comment type="similarity">
    <text evidence="1">Belongs to the 'phage' integrase family.</text>
</comment>
<dbReference type="InterPro" id="IPR050090">
    <property type="entry name" value="Tyrosine_recombinase_XerCD"/>
</dbReference>
<dbReference type="Gene3D" id="1.10.443.10">
    <property type="entry name" value="Intergrase catalytic core"/>
    <property type="match status" value="1"/>
</dbReference>
<dbReference type="PANTHER" id="PTHR30349:SF41">
    <property type="entry name" value="INTEGRASE_RECOMBINASE PROTEIN MJ0367-RELATED"/>
    <property type="match status" value="1"/>
</dbReference>
<evidence type="ECO:0000313" key="5">
    <source>
        <dbReference type="EMBL" id="NSG83981.1"/>
    </source>
</evidence>
<organism evidence="5 6">
    <name type="scientific">Blautia faecis</name>
    <dbReference type="NCBI Taxonomy" id="871665"/>
    <lineage>
        <taxon>Bacteria</taxon>
        <taxon>Bacillati</taxon>
        <taxon>Bacillota</taxon>
        <taxon>Clostridia</taxon>
        <taxon>Lachnospirales</taxon>
        <taxon>Lachnospiraceae</taxon>
        <taxon>Blautia</taxon>
    </lineage>
</organism>
<gene>
    <name evidence="5" type="ORF">G5B17_00705</name>
</gene>
<dbReference type="PROSITE" id="PS51898">
    <property type="entry name" value="TYR_RECOMBINASE"/>
    <property type="match status" value="1"/>
</dbReference>
<sequence length="428" mass="50253">MEITNCVTQETTNAAVMGLGSNEQEMLNFAIKNGIINLPHLQDQIEMMKNAEILQNHQYKIWQGNNQKWYTYLPDGKDGRKQVKRSTKAAIEKAVIQYYRQNPKKEERKIKTFKDAYEHWRSVQDTLVCHNTVCKYNTDRKRYFDNTSFVKKNIQDMTEEDIKVFIVKTVKEKALCKKACKTLFSYIKNTIYSARVNKAIVGDPMEFLQAKQFYQYCVEKEKPLEQKIFSDLDLNSLHERFDLDHEKKPDYIPTYAVQLASLTGMRVGEIVALKWEDIKMDYIVINKSEKYDRITKEYFIDKTKNKKDRVFPKTKEIEKLFNTVKYVEQINGFLCEWVFADKDGRIHAPKVSSCIKNKCKQQGIRNRGIHSFRKTVNSKLKCNGVSTTVAASLLGHTEEVNEKYYTFDTTDLKYKTKIIEDIEVKQQK</sequence>
<proteinExistence type="inferred from homology"/>